<evidence type="ECO:0008006" key="3">
    <source>
        <dbReference type="Google" id="ProtNLM"/>
    </source>
</evidence>
<dbReference type="Proteomes" id="UP000176665">
    <property type="component" value="Unassembled WGS sequence"/>
</dbReference>
<dbReference type="InterPro" id="IPR006439">
    <property type="entry name" value="HAD-SF_hydro_IA"/>
</dbReference>
<proteinExistence type="predicted"/>
<dbReference type="Gene3D" id="3.40.50.1000">
    <property type="entry name" value="HAD superfamily/HAD-like"/>
    <property type="match status" value="1"/>
</dbReference>
<gene>
    <name evidence="1" type="ORF">A2W14_05975</name>
</gene>
<dbReference type="GO" id="GO:0005829">
    <property type="term" value="C:cytosol"/>
    <property type="evidence" value="ECO:0007669"/>
    <property type="project" value="TreeGrafter"/>
</dbReference>
<organism evidence="1 2">
    <name type="scientific">Candidatus Gottesmanbacteria bacterium RBG_16_37_8</name>
    <dbReference type="NCBI Taxonomy" id="1798371"/>
    <lineage>
        <taxon>Bacteria</taxon>
        <taxon>Candidatus Gottesmaniibacteriota</taxon>
    </lineage>
</organism>
<dbReference type="InterPro" id="IPR036412">
    <property type="entry name" value="HAD-like_sf"/>
</dbReference>
<dbReference type="GO" id="GO:0006281">
    <property type="term" value="P:DNA repair"/>
    <property type="evidence" value="ECO:0007669"/>
    <property type="project" value="TreeGrafter"/>
</dbReference>
<dbReference type="InterPro" id="IPR050155">
    <property type="entry name" value="HAD-like_hydrolase_sf"/>
</dbReference>
<sequence length="207" mass="24303">MKDLPTIIFDFDGTLADSEKYVFEIFQKLSKKYLKRRLTIKEIEKLRLERQQNLLKHLKISVFELAKIISEIRKELNKSIHLVKPYKGIKKVLSYLKKKEISIGIVSTNSQENIKIFLEKNKMDFFDFLNCGTSLLGKGRILSKVIKERKYIKENVIYVGDEIRDIDAARKIKIKVAVVTWGFNPKEALIKYNPDLLSRSQRNCCCW</sequence>
<dbReference type="InterPro" id="IPR023214">
    <property type="entry name" value="HAD_sf"/>
</dbReference>
<dbReference type="SFLD" id="SFLDG01129">
    <property type="entry name" value="C1.5:_HAD__Beta-PGM__Phosphata"/>
    <property type="match status" value="1"/>
</dbReference>
<dbReference type="InterPro" id="IPR023198">
    <property type="entry name" value="PGP-like_dom2"/>
</dbReference>
<dbReference type="NCBIfam" id="TIGR01549">
    <property type="entry name" value="HAD-SF-IA-v1"/>
    <property type="match status" value="1"/>
</dbReference>
<accession>A0A1F5YUY7</accession>
<dbReference type="SUPFAM" id="SSF56784">
    <property type="entry name" value="HAD-like"/>
    <property type="match status" value="1"/>
</dbReference>
<dbReference type="PANTHER" id="PTHR43434:SF13">
    <property type="entry name" value="PHOSPHOGLYCOLATE PHOSPHATASE"/>
    <property type="match status" value="1"/>
</dbReference>
<dbReference type="GO" id="GO:0008967">
    <property type="term" value="F:phosphoglycolate phosphatase activity"/>
    <property type="evidence" value="ECO:0007669"/>
    <property type="project" value="TreeGrafter"/>
</dbReference>
<dbReference type="EMBL" id="MFJA01000011">
    <property type="protein sequence ID" value="OGG03979.1"/>
    <property type="molecule type" value="Genomic_DNA"/>
</dbReference>
<dbReference type="InterPro" id="IPR041492">
    <property type="entry name" value="HAD_2"/>
</dbReference>
<evidence type="ECO:0000313" key="1">
    <source>
        <dbReference type="EMBL" id="OGG03979.1"/>
    </source>
</evidence>
<dbReference type="PANTHER" id="PTHR43434">
    <property type="entry name" value="PHOSPHOGLYCOLATE PHOSPHATASE"/>
    <property type="match status" value="1"/>
</dbReference>
<dbReference type="Pfam" id="PF13419">
    <property type="entry name" value="HAD_2"/>
    <property type="match status" value="1"/>
</dbReference>
<name>A0A1F5YUY7_9BACT</name>
<comment type="caution">
    <text evidence="1">The sequence shown here is derived from an EMBL/GenBank/DDBJ whole genome shotgun (WGS) entry which is preliminary data.</text>
</comment>
<protein>
    <recommendedName>
        <fullName evidence="3">Carotenoid oxygenase</fullName>
    </recommendedName>
</protein>
<reference evidence="1 2" key="1">
    <citation type="journal article" date="2016" name="Nat. Commun.">
        <title>Thousands of microbial genomes shed light on interconnected biogeochemical processes in an aquifer system.</title>
        <authorList>
            <person name="Anantharaman K."/>
            <person name="Brown C.T."/>
            <person name="Hug L.A."/>
            <person name="Sharon I."/>
            <person name="Castelle C.J."/>
            <person name="Probst A.J."/>
            <person name="Thomas B.C."/>
            <person name="Singh A."/>
            <person name="Wilkins M.J."/>
            <person name="Karaoz U."/>
            <person name="Brodie E.L."/>
            <person name="Williams K.H."/>
            <person name="Hubbard S.S."/>
            <person name="Banfield J.F."/>
        </authorList>
    </citation>
    <scope>NUCLEOTIDE SEQUENCE [LARGE SCALE GENOMIC DNA]</scope>
</reference>
<evidence type="ECO:0000313" key="2">
    <source>
        <dbReference type="Proteomes" id="UP000176665"/>
    </source>
</evidence>
<dbReference type="AlphaFoldDB" id="A0A1F5YUY7"/>
<dbReference type="Gene3D" id="1.10.150.240">
    <property type="entry name" value="Putative phosphatase, domain 2"/>
    <property type="match status" value="1"/>
</dbReference>
<dbReference type="STRING" id="1798371.A2W14_05975"/>
<dbReference type="SFLD" id="SFLDS00003">
    <property type="entry name" value="Haloacid_Dehalogenase"/>
    <property type="match status" value="1"/>
</dbReference>